<organism evidence="1">
    <name type="scientific">marine sediment metagenome</name>
    <dbReference type="NCBI Taxonomy" id="412755"/>
    <lineage>
        <taxon>unclassified sequences</taxon>
        <taxon>metagenomes</taxon>
        <taxon>ecological metagenomes</taxon>
    </lineage>
</organism>
<comment type="caution">
    <text evidence="1">The sequence shown here is derived from an EMBL/GenBank/DDBJ whole genome shotgun (WGS) entry which is preliminary data.</text>
</comment>
<evidence type="ECO:0000313" key="1">
    <source>
        <dbReference type="EMBL" id="GAI44239.1"/>
    </source>
</evidence>
<protein>
    <submittedName>
        <fullName evidence="1">Uncharacterized protein</fullName>
    </submittedName>
</protein>
<proteinExistence type="predicted"/>
<gene>
    <name evidence="1" type="ORF">S06H3_45017</name>
</gene>
<name>X1QLT5_9ZZZZ</name>
<accession>X1QLT5</accession>
<dbReference type="AlphaFoldDB" id="X1QLT5"/>
<sequence>MDGLLPVDEKTALLFHGQPPLNLTVDKFKELIGGGKYHQYLNYFYGITVEEALILAVQEEVRKERRTSGYSNREHDVVSEVYRRIYGATKPVLLKRFRREKGYPYLKSISLTELKEFTYWLFKYRLKQCDKARIASDTKKALQQLNINGYPRGLVTDESPEAS</sequence>
<dbReference type="EMBL" id="BARV01028061">
    <property type="protein sequence ID" value="GAI44239.1"/>
    <property type="molecule type" value="Genomic_DNA"/>
</dbReference>
<reference evidence="1" key="1">
    <citation type="journal article" date="2014" name="Front. Microbiol.">
        <title>High frequency of phylogenetically diverse reductive dehalogenase-homologous genes in deep subseafloor sedimentary metagenomes.</title>
        <authorList>
            <person name="Kawai M."/>
            <person name="Futagami T."/>
            <person name="Toyoda A."/>
            <person name="Takaki Y."/>
            <person name="Nishi S."/>
            <person name="Hori S."/>
            <person name="Arai W."/>
            <person name="Tsubouchi T."/>
            <person name="Morono Y."/>
            <person name="Uchiyama I."/>
            <person name="Ito T."/>
            <person name="Fujiyama A."/>
            <person name="Inagaki F."/>
            <person name="Takami H."/>
        </authorList>
    </citation>
    <scope>NUCLEOTIDE SEQUENCE</scope>
    <source>
        <strain evidence="1">Expedition CK06-06</strain>
    </source>
</reference>